<dbReference type="EMBL" id="CP029479">
    <property type="protein sequence ID" value="AWM76665.1"/>
    <property type="molecule type" value="Genomic_DNA"/>
</dbReference>
<accession>A0A2Z3HPI7</accession>
<keyword evidence="3" id="KW-1185">Reference proteome</keyword>
<evidence type="ECO:0000313" key="2">
    <source>
        <dbReference type="EMBL" id="AWM76665.1"/>
    </source>
</evidence>
<dbReference type="Pfam" id="PF09898">
    <property type="entry name" value="DUF2125"/>
    <property type="match status" value="1"/>
</dbReference>
<sequence>MPSPSDPISMPQPPGPRKPLRLGLWGPFVIAGIAVIGWSLAWGLAAREVDRRLEAGVRSLAAQGVSVEWSAKRLYGYPFRLNLDLTDLRVATGGTSVRIPRLETQAFLHAPRSWLAAAPEGLTFQRPQGGGVEVQGQRLLASLVAPKSGPPRLSLEGLKLTFSPAPGARPFALASAGRLEFHVRPGPDDQAALFLRLEDGAPTPGRLLADLGGGGAVSAAVDARLDHASALRGAGTAPALAAWGAKGGRLELREAGVTAGPARLSLASPGLKAGPEGRLEGRLSVTAAKAPSLLVTLARHGVLSPVEAAGGMAAVLMGKSGGDDVRLDLDLFGGQVRLAG</sequence>
<dbReference type="Proteomes" id="UP000247763">
    <property type="component" value="Chromosome"/>
</dbReference>
<evidence type="ECO:0000256" key="1">
    <source>
        <dbReference type="SAM" id="Phobius"/>
    </source>
</evidence>
<dbReference type="OrthoDB" id="7169664at2"/>
<keyword evidence="1" id="KW-0472">Membrane</keyword>
<evidence type="ECO:0000313" key="3">
    <source>
        <dbReference type="Proteomes" id="UP000247763"/>
    </source>
</evidence>
<dbReference type="KEGG" id="phb:HYN04_02125"/>
<name>A0A2Z3HPI7_9CAUL</name>
<dbReference type="InterPro" id="IPR018666">
    <property type="entry name" value="DUF2125"/>
</dbReference>
<keyword evidence="1" id="KW-1133">Transmembrane helix</keyword>
<gene>
    <name evidence="2" type="ORF">HYN04_02125</name>
</gene>
<proteinExistence type="predicted"/>
<dbReference type="AlphaFoldDB" id="A0A2Z3HPI7"/>
<evidence type="ECO:0008006" key="4">
    <source>
        <dbReference type="Google" id="ProtNLM"/>
    </source>
</evidence>
<dbReference type="RefSeq" id="WP_110449234.1">
    <property type="nucleotide sequence ID" value="NZ_CP029479.1"/>
</dbReference>
<reference evidence="3" key="1">
    <citation type="submission" date="2018-05" db="EMBL/GenBank/DDBJ databases">
        <title>Genome sequencing of Phenylobacterium sp. HYN0004.</title>
        <authorList>
            <person name="Yi H."/>
            <person name="Baek C."/>
        </authorList>
    </citation>
    <scope>NUCLEOTIDE SEQUENCE [LARGE SCALE GENOMIC DNA]</scope>
    <source>
        <strain evidence="3">HYN0004</strain>
    </source>
</reference>
<keyword evidence="1" id="KW-0812">Transmembrane</keyword>
<organism evidence="2 3">
    <name type="scientific">Phenylobacterium parvum</name>
    <dbReference type="NCBI Taxonomy" id="2201350"/>
    <lineage>
        <taxon>Bacteria</taxon>
        <taxon>Pseudomonadati</taxon>
        <taxon>Pseudomonadota</taxon>
        <taxon>Alphaproteobacteria</taxon>
        <taxon>Caulobacterales</taxon>
        <taxon>Caulobacteraceae</taxon>
        <taxon>Phenylobacterium</taxon>
    </lineage>
</organism>
<protein>
    <recommendedName>
        <fullName evidence="4">DUF2125 domain-containing protein</fullName>
    </recommendedName>
</protein>
<feature type="transmembrane region" description="Helical" evidence="1">
    <location>
        <begin position="24"/>
        <end position="45"/>
    </location>
</feature>